<comment type="subcellular location">
    <subcellularLocation>
        <location evidence="1 15">Cytoplasm</location>
    </subcellularLocation>
</comment>
<dbReference type="GO" id="GO:0004826">
    <property type="term" value="F:phenylalanine-tRNA ligase activity"/>
    <property type="evidence" value="ECO:0007669"/>
    <property type="project" value="UniProtKB-UniRule"/>
</dbReference>
<dbReference type="InterPro" id="IPR036690">
    <property type="entry name" value="Fdx_antiC-bd_sf"/>
</dbReference>
<evidence type="ECO:0000256" key="14">
    <source>
        <dbReference type="ARBA" id="ARBA00049255"/>
    </source>
</evidence>
<dbReference type="Proteomes" id="UP000663722">
    <property type="component" value="Chromosome"/>
</dbReference>
<keyword evidence="6 15" id="KW-0436">Ligase</keyword>
<comment type="subunit">
    <text evidence="3 15">Tetramer of two alpha and two beta subunits.</text>
</comment>
<feature type="binding site" evidence="15">
    <location>
        <position position="455"/>
    </location>
    <ligand>
        <name>Mg(2+)</name>
        <dbReference type="ChEBI" id="CHEBI:18420"/>
        <note>shared with alpha subunit</note>
    </ligand>
</feature>
<dbReference type="EC" id="6.1.1.20" evidence="15"/>
<feature type="domain" description="FDX-ACB" evidence="18">
    <location>
        <begin position="710"/>
        <end position="803"/>
    </location>
</feature>
<dbReference type="InterPro" id="IPR005146">
    <property type="entry name" value="B3/B4_tRNA-bd"/>
</dbReference>
<evidence type="ECO:0000256" key="16">
    <source>
        <dbReference type="PROSITE-ProRule" id="PRU00209"/>
    </source>
</evidence>
<sequence length="803" mass="88842">MKVSLSWLKDYVSIEMKPEDLADALTMTGLEVEVISDRYDYLDSVVVGRIVKISPHPNADKLRLCDVDMGDRMMRVVCGAPNAAEGQLAPLALTGTEFPDGSVLEKSVIRGEASEGMLCSESELELGTDTSGIMILDPGCRVGDKLVTALNLSDKVFDIDLTPNRSDCLSIIGIAREVAAIQKTTMKYPHTDISDSGNDITRLTSVTIKDPDHCPRYSARLIEDIKIGPSPFWLQDRLLSVGLRPINNIVDITNFVMMEMGQPLHGFDFDQLADQRIVVRTADEGEMFTTLDGKERKLSPNALMICDGEKPVGIAGVMGGLNSEIEGTTTRVLLESAYFSPMSIRKTAKKMGLNTEASHRFERGTDPEGTVKALNRAAQLMAELGNGRLVNGLIDEHSGPASAKNISLSIKDTNRLLGISLGQNEMADALRSIEFGVEKEGEDRLTVIPPSFRVDIARPVDLMEEIARLSGYQNIPTTFPAIPAQARESERKLELRQRIKRILIGFGFTEAVNYSFMNRLACDQLRLGQDDPKRSLLDILNPLTEDQGVMRTSLVPGLLETMRRNISQQVKDLKLFEIGKTFISKGQDTLPEEIEFISGLWTGTLSDALWHAKETECDFYDIKGVVEGLLNGLNVKDASFTRVPDDSCRYTKVGHTAQLAVGGEILGLVGKTHPEVLRDFDLKQNAFIFELNLDRLVPFIPRTKQAKPIPRYPSTSRDVTMIVNKDTEAGSILEGVRKINEALVEDLYLFGVYEGNPVPEGNKSVSFRITYRSSEETLEDDVINNIHKNISDILIKEFDATLP</sequence>
<dbReference type="NCBIfam" id="NF045760">
    <property type="entry name" value="YtpR"/>
    <property type="match status" value="1"/>
</dbReference>
<dbReference type="SUPFAM" id="SSF56037">
    <property type="entry name" value="PheT/TilS domain"/>
    <property type="match status" value="1"/>
</dbReference>
<feature type="binding site" evidence="15">
    <location>
        <position position="464"/>
    </location>
    <ligand>
        <name>Mg(2+)</name>
        <dbReference type="ChEBI" id="CHEBI:18420"/>
        <note>shared with alpha subunit</note>
    </ligand>
</feature>
<dbReference type="SUPFAM" id="SSF55681">
    <property type="entry name" value="Class II aaRS and biotin synthetases"/>
    <property type="match status" value="1"/>
</dbReference>
<organism evidence="20 21">
    <name type="scientific">Desulfonema magnum</name>
    <dbReference type="NCBI Taxonomy" id="45655"/>
    <lineage>
        <taxon>Bacteria</taxon>
        <taxon>Pseudomonadati</taxon>
        <taxon>Thermodesulfobacteriota</taxon>
        <taxon>Desulfobacteria</taxon>
        <taxon>Desulfobacterales</taxon>
        <taxon>Desulfococcaceae</taxon>
        <taxon>Desulfonema</taxon>
    </lineage>
</organism>
<dbReference type="CDD" id="cd02796">
    <property type="entry name" value="tRNA_bind_bactPheRS"/>
    <property type="match status" value="1"/>
</dbReference>
<dbReference type="InterPro" id="IPR002547">
    <property type="entry name" value="tRNA-bd_dom"/>
</dbReference>
<proteinExistence type="inferred from homology"/>
<name>A0A975BUW5_9BACT</name>
<dbReference type="SUPFAM" id="SSF46955">
    <property type="entry name" value="Putative DNA-binding domain"/>
    <property type="match status" value="1"/>
</dbReference>
<dbReference type="Pfam" id="PF01588">
    <property type="entry name" value="tRNA_bind"/>
    <property type="match status" value="1"/>
</dbReference>
<keyword evidence="9 15" id="KW-0067">ATP-binding</keyword>
<keyword evidence="11 16" id="KW-0694">RNA-binding</keyword>
<keyword evidence="21" id="KW-1185">Reference proteome</keyword>
<dbReference type="InterPro" id="IPR009061">
    <property type="entry name" value="DNA-bd_dom_put_sf"/>
</dbReference>
<dbReference type="CDD" id="cd00769">
    <property type="entry name" value="PheRS_beta_core"/>
    <property type="match status" value="1"/>
</dbReference>
<feature type="domain" description="TRNA-binding" evidence="17">
    <location>
        <begin position="39"/>
        <end position="147"/>
    </location>
</feature>
<dbReference type="InterPro" id="IPR045060">
    <property type="entry name" value="Phe-tRNA-ligase_IIc_bsu"/>
</dbReference>
<dbReference type="NCBIfam" id="TIGR00472">
    <property type="entry name" value="pheT_bact"/>
    <property type="match status" value="1"/>
</dbReference>
<evidence type="ECO:0000256" key="1">
    <source>
        <dbReference type="ARBA" id="ARBA00004496"/>
    </source>
</evidence>
<dbReference type="HAMAP" id="MF_00283">
    <property type="entry name" value="Phe_tRNA_synth_beta1"/>
    <property type="match status" value="1"/>
</dbReference>
<reference evidence="20" key="1">
    <citation type="journal article" date="2021" name="Microb. Physiol.">
        <title>Proteogenomic Insights into the Physiology of Marine, Sulfate-Reducing, Filamentous Desulfonema limicola and Desulfonema magnum.</title>
        <authorList>
            <person name="Schnaars V."/>
            <person name="Wohlbrand L."/>
            <person name="Scheve S."/>
            <person name="Hinrichs C."/>
            <person name="Reinhardt R."/>
            <person name="Rabus R."/>
        </authorList>
    </citation>
    <scope>NUCLEOTIDE SEQUENCE</scope>
    <source>
        <strain evidence="20">4be13</strain>
    </source>
</reference>
<dbReference type="GO" id="GO:0000049">
    <property type="term" value="F:tRNA binding"/>
    <property type="evidence" value="ECO:0007669"/>
    <property type="project" value="UniProtKB-UniRule"/>
</dbReference>
<dbReference type="Pfam" id="PF03147">
    <property type="entry name" value="FDX-ACB"/>
    <property type="match status" value="1"/>
</dbReference>
<keyword evidence="8 15" id="KW-0547">Nucleotide-binding</keyword>
<keyword evidence="12 15" id="KW-0648">Protein biosynthesis</keyword>
<evidence type="ECO:0000256" key="10">
    <source>
        <dbReference type="ARBA" id="ARBA00022842"/>
    </source>
</evidence>
<dbReference type="Pfam" id="PF17759">
    <property type="entry name" value="tRNA_synthFbeta"/>
    <property type="match status" value="1"/>
</dbReference>
<evidence type="ECO:0000256" key="7">
    <source>
        <dbReference type="ARBA" id="ARBA00022723"/>
    </source>
</evidence>
<comment type="cofactor">
    <cofactor evidence="15">
        <name>Mg(2+)</name>
        <dbReference type="ChEBI" id="CHEBI:18420"/>
    </cofactor>
    <text evidence="15">Binds 2 magnesium ions per tetramer.</text>
</comment>
<dbReference type="PROSITE" id="PS51483">
    <property type="entry name" value="B5"/>
    <property type="match status" value="1"/>
</dbReference>
<evidence type="ECO:0000256" key="12">
    <source>
        <dbReference type="ARBA" id="ARBA00022917"/>
    </source>
</evidence>
<dbReference type="FunFam" id="2.40.50.140:FF:000045">
    <property type="entry name" value="Phenylalanine--tRNA ligase beta subunit"/>
    <property type="match status" value="1"/>
</dbReference>
<dbReference type="SMART" id="SM00896">
    <property type="entry name" value="FDX-ACB"/>
    <property type="match status" value="1"/>
</dbReference>
<dbReference type="InterPro" id="IPR041616">
    <property type="entry name" value="PheRS_beta_core"/>
</dbReference>
<evidence type="ECO:0000256" key="6">
    <source>
        <dbReference type="ARBA" id="ARBA00022598"/>
    </source>
</evidence>
<dbReference type="SUPFAM" id="SSF50249">
    <property type="entry name" value="Nucleic acid-binding proteins"/>
    <property type="match status" value="1"/>
</dbReference>
<dbReference type="InterPro" id="IPR004532">
    <property type="entry name" value="Phe-tRNA-ligase_IIc_bsu_bact"/>
</dbReference>
<dbReference type="InterPro" id="IPR012340">
    <property type="entry name" value="NA-bd_OB-fold"/>
</dbReference>
<evidence type="ECO:0000256" key="15">
    <source>
        <dbReference type="HAMAP-Rule" id="MF_00283"/>
    </source>
</evidence>
<evidence type="ECO:0000313" key="21">
    <source>
        <dbReference type="Proteomes" id="UP000663722"/>
    </source>
</evidence>
<evidence type="ECO:0000256" key="8">
    <source>
        <dbReference type="ARBA" id="ARBA00022741"/>
    </source>
</evidence>
<feature type="binding site" evidence="15">
    <location>
        <position position="461"/>
    </location>
    <ligand>
        <name>Mg(2+)</name>
        <dbReference type="ChEBI" id="CHEBI:18420"/>
        <note>shared with alpha subunit</note>
    </ligand>
</feature>
<dbReference type="InterPro" id="IPR005121">
    <property type="entry name" value="Fdx_antiC-bd"/>
</dbReference>
<dbReference type="PANTHER" id="PTHR10947:SF0">
    <property type="entry name" value="PHENYLALANINE--TRNA LIGASE BETA SUBUNIT"/>
    <property type="match status" value="1"/>
</dbReference>
<gene>
    <name evidence="15 20" type="primary">pheT</name>
    <name evidence="20" type="ORF">dnm_076550</name>
</gene>
<dbReference type="GO" id="GO:0009328">
    <property type="term" value="C:phenylalanine-tRNA ligase complex"/>
    <property type="evidence" value="ECO:0007669"/>
    <property type="project" value="TreeGrafter"/>
</dbReference>
<evidence type="ECO:0000256" key="9">
    <source>
        <dbReference type="ARBA" id="ARBA00022840"/>
    </source>
</evidence>
<dbReference type="PROSITE" id="PS51447">
    <property type="entry name" value="FDX_ACB"/>
    <property type="match status" value="1"/>
</dbReference>
<dbReference type="InterPro" id="IPR033714">
    <property type="entry name" value="tRNA_bind_bactPheRS"/>
</dbReference>
<accession>A0A975BUW5</accession>
<dbReference type="Gene3D" id="2.40.50.140">
    <property type="entry name" value="Nucleic acid-binding proteins"/>
    <property type="match status" value="1"/>
</dbReference>
<dbReference type="EMBL" id="CP061800">
    <property type="protein sequence ID" value="QTA91585.1"/>
    <property type="molecule type" value="Genomic_DNA"/>
</dbReference>
<dbReference type="Gene3D" id="3.30.70.380">
    <property type="entry name" value="Ferrodoxin-fold anticodon-binding domain"/>
    <property type="match status" value="1"/>
</dbReference>
<keyword evidence="7 15" id="KW-0479">Metal-binding</keyword>
<dbReference type="Gene3D" id="3.30.56.10">
    <property type="match status" value="2"/>
</dbReference>
<dbReference type="GO" id="GO:0000287">
    <property type="term" value="F:magnesium ion binding"/>
    <property type="evidence" value="ECO:0007669"/>
    <property type="project" value="UniProtKB-UniRule"/>
</dbReference>
<keyword evidence="4 15" id="KW-0963">Cytoplasm</keyword>
<dbReference type="Gene3D" id="3.30.930.10">
    <property type="entry name" value="Bira Bifunctional Protein, Domain 2"/>
    <property type="match status" value="1"/>
</dbReference>
<keyword evidence="10 15" id="KW-0460">Magnesium</keyword>
<dbReference type="GO" id="GO:0006432">
    <property type="term" value="P:phenylalanyl-tRNA aminoacylation"/>
    <property type="evidence" value="ECO:0007669"/>
    <property type="project" value="UniProtKB-UniRule"/>
</dbReference>
<protein>
    <recommendedName>
        <fullName evidence="15">Phenylalanine--tRNA ligase beta subunit</fullName>
        <ecNumber evidence="15">6.1.1.20</ecNumber>
    </recommendedName>
    <alternativeName>
        <fullName evidence="15">Phenylalanyl-tRNA synthetase beta subunit</fullName>
        <shortName evidence="15">PheRS</shortName>
    </alternativeName>
</protein>
<evidence type="ECO:0000256" key="5">
    <source>
        <dbReference type="ARBA" id="ARBA00022555"/>
    </source>
</evidence>
<keyword evidence="13 15" id="KW-0030">Aminoacyl-tRNA synthetase</keyword>
<comment type="similarity">
    <text evidence="2 15">Belongs to the phenylalanyl-tRNA synthetase beta subunit family. Type 1 subfamily.</text>
</comment>
<feature type="domain" description="B5" evidence="19">
    <location>
        <begin position="401"/>
        <end position="477"/>
    </location>
</feature>
<evidence type="ECO:0000313" key="20">
    <source>
        <dbReference type="EMBL" id="QTA91585.1"/>
    </source>
</evidence>
<evidence type="ECO:0000256" key="13">
    <source>
        <dbReference type="ARBA" id="ARBA00023146"/>
    </source>
</evidence>
<dbReference type="InterPro" id="IPR020825">
    <property type="entry name" value="Phe-tRNA_synthase-like_B3/B4"/>
</dbReference>
<evidence type="ECO:0000256" key="4">
    <source>
        <dbReference type="ARBA" id="ARBA00022490"/>
    </source>
</evidence>
<dbReference type="FunFam" id="3.50.40.10:FF:000001">
    <property type="entry name" value="Phenylalanine--tRNA ligase beta subunit"/>
    <property type="match status" value="1"/>
</dbReference>
<dbReference type="Pfam" id="PF03484">
    <property type="entry name" value="B5"/>
    <property type="match status" value="1"/>
</dbReference>
<evidence type="ECO:0000256" key="11">
    <source>
        <dbReference type="ARBA" id="ARBA00022884"/>
    </source>
</evidence>
<dbReference type="SUPFAM" id="SSF54991">
    <property type="entry name" value="Anticodon-binding domain of PheRS"/>
    <property type="match status" value="1"/>
</dbReference>
<feature type="binding site" evidence="15">
    <location>
        <position position="465"/>
    </location>
    <ligand>
        <name>Mg(2+)</name>
        <dbReference type="ChEBI" id="CHEBI:18420"/>
        <note>shared with alpha subunit</note>
    </ligand>
</feature>
<dbReference type="SMART" id="SM00873">
    <property type="entry name" value="B3_4"/>
    <property type="match status" value="1"/>
</dbReference>
<dbReference type="PANTHER" id="PTHR10947">
    <property type="entry name" value="PHENYLALANYL-TRNA SYNTHETASE BETA CHAIN AND LEUCINE-RICH REPEAT-CONTAINING PROTEIN 47"/>
    <property type="match status" value="1"/>
</dbReference>
<dbReference type="Pfam" id="PF03483">
    <property type="entry name" value="B3_4"/>
    <property type="match status" value="1"/>
</dbReference>
<dbReference type="InterPro" id="IPR005147">
    <property type="entry name" value="tRNA_synthase_B5-dom"/>
</dbReference>
<evidence type="ECO:0000259" key="18">
    <source>
        <dbReference type="PROSITE" id="PS51447"/>
    </source>
</evidence>
<dbReference type="RefSeq" id="WP_207679305.1">
    <property type="nucleotide sequence ID" value="NZ_CP061800.1"/>
</dbReference>
<dbReference type="SMART" id="SM00874">
    <property type="entry name" value="B5"/>
    <property type="match status" value="1"/>
</dbReference>
<dbReference type="GO" id="GO:0005524">
    <property type="term" value="F:ATP binding"/>
    <property type="evidence" value="ECO:0007669"/>
    <property type="project" value="UniProtKB-UniRule"/>
</dbReference>
<dbReference type="InterPro" id="IPR045864">
    <property type="entry name" value="aa-tRNA-synth_II/BPL/LPL"/>
</dbReference>
<evidence type="ECO:0000256" key="3">
    <source>
        <dbReference type="ARBA" id="ARBA00011209"/>
    </source>
</evidence>
<keyword evidence="5 16" id="KW-0820">tRNA-binding</keyword>
<dbReference type="KEGG" id="dmm:dnm_076550"/>
<dbReference type="Gene3D" id="3.50.40.10">
    <property type="entry name" value="Phenylalanyl-trna Synthetase, Chain B, domain 3"/>
    <property type="match status" value="1"/>
</dbReference>
<evidence type="ECO:0000259" key="17">
    <source>
        <dbReference type="PROSITE" id="PS50886"/>
    </source>
</evidence>
<comment type="catalytic activity">
    <reaction evidence="14 15">
        <text>tRNA(Phe) + L-phenylalanine + ATP = L-phenylalanyl-tRNA(Phe) + AMP + diphosphate + H(+)</text>
        <dbReference type="Rhea" id="RHEA:19413"/>
        <dbReference type="Rhea" id="RHEA-COMP:9668"/>
        <dbReference type="Rhea" id="RHEA-COMP:9699"/>
        <dbReference type="ChEBI" id="CHEBI:15378"/>
        <dbReference type="ChEBI" id="CHEBI:30616"/>
        <dbReference type="ChEBI" id="CHEBI:33019"/>
        <dbReference type="ChEBI" id="CHEBI:58095"/>
        <dbReference type="ChEBI" id="CHEBI:78442"/>
        <dbReference type="ChEBI" id="CHEBI:78531"/>
        <dbReference type="ChEBI" id="CHEBI:456215"/>
        <dbReference type="EC" id="6.1.1.20"/>
    </reaction>
</comment>
<dbReference type="AlphaFoldDB" id="A0A975BUW5"/>
<evidence type="ECO:0000259" key="19">
    <source>
        <dbReference type="PROSITE" id="PS51483"/>
    </source>
</evidence>
<dbReference type="PROSITE" id="PS50886">
    <property type="entry name" value="TRBD"/>
    <property type="match status" value="1"/>
</dbReference>
<evidence type="ECO:0000256" key="2">
    <source>
        <dbReference type="ARBA" id="ARBA00008653"/>
    </source>
</evidence>